<evidence type="ECO:0000256" key="2">
    <source>
        <dbReference type="ARBA" id="ARBA00023125"/>
    </source>
</evidence>
<dbReference type="Gene3D" id="1.10.150.130">
    <property type="match status" value="1"/>
</dbReference>
<evidence type="ECO:0000313" key="6">
    <source>
        <dbReference type="EMBL" id="RUR19890.1"/>
    </source>
</evidence>
<comment type="caution">
    <text evidence="5">The sequence shown here is derived from an EMBL/GenBank/DDBJ whole genome shotgun (WGS) entry which is preliminary data.</text>
</comment>
<sequence length="160" mass="18577">MKVQKIKLSSYDVTWIVLDDNHLPIKPITEFVRYLNNVDKSPCTVKSYVYCLKLFWDYLADKQLNWQTINLASLAGFVGWLRQSKEPTPIVDLHEIQAARKPATINVILGCLSSFYRFHNQLGNTDVKVTETVNLPNNRYKALLHHVYKNKPSLCQSNYF</sequence>
<keyword evidence="8" id="KW-1185">Reference proteome</keyword>
<evidence type="ECO:0000256" key="3">
    <source>
        <dbReference type="PROSITE-ProRule" id="PRU01248"/>
    </source>
</evidence>
<evidence type="ECO:0000259" key="4">
    <source>
        <dbReference type="PROSITE" id="PS51900"/>
    </source>
</evidence>
<accession>A0A317TX96</accession>
<dbReference type="Proteomes" id="UP000287374">
    <property type="component" value="Unassembled WGS sequence"/>
</dbReference>
<dbReference type="AlphaFoldDB" id="A0A317TX96"/>
<protein>
    <recommendedName>
        <fullName evidence="4">Core-binding (CB) domain-containing protein</fullName>
    </recommendedName>
</protein>
<name>A0A317TX96_9GAMM</name>
<dbReference type="PROSITE" id="PS51900">
    <property type="entry name" value="CB"/>
    <property type="match status" value="1"/>
</dbReference>
<dbReference type="InterPro" id="IPR011010">
    <property type="entry name" value="DNA_brk_join_enz"/>
</dbReference>
<dbReference type="GO" id="GO:0015074">
    <property type="term" value="P:DNA integration"/>
    <property type="evidence" value="ECO:0007669"/>
    <property type="project" value="UniProtKB-KW"/>
</dbReference>
<evidence type="ECO:0000313" key="7">
    <source>
        <dbReference type="Proteomes" id="UP000247152"/>
    </source>
</evidence>
<dbReference type="Pfam" id="PF02899">
    <property type="entry name" value="Phage_int_SAM_1"/>
    <property type="match status" value="1"/>
</dbReference>
<dbReference type="EMBL" id="RZGX01000026">
    <property type="protein sequence ID" value="RUR19890.1"/>
    <property type="molecule type" value="Genomic_DNA"/>
</dbReference>
<proteinExistence type="predicted"/>
<keyword evidence="2 3" id="KW-0238">DNA-binding</keyword>
<dbReference type="GO" id="GO:0003677">
    <property type="term" value="F:DNA binding"/>
    <property type="evidence" value="ECO:0007669"/>
    <property type="project" value="UniProtKB-UniRule"/>
</dbReference>
<gene>
    <name evidence="5" type="ORF">DGG96_18925</name>
    <name evidence="6" type="ORF">ELY20_15330</name>
</gene>
<keyword evidence="1" id="KW-0229">DNA integration</keyword>
<evidence type="ECO:0000313" key="8">
    <source>
        <dbReference type="Proteomes" id="UP000287374"/>
    </source>
</evidence>
<dbReference type="RefSeq" id="WP_110144045.1">
    <property type="nucleotide sequence ID" value="NZ_QHJG01000046.1"/>
</dbReference>
<reference evidence="5 7" key="1">
    <citation type="submission" date="2018-05" db="EMBL/GenBank/DDBJ databases">
        <title>Legionella qingyii sp.nov., whole genome shotgun sequence.</title>
        <authorList>
            <person name="Wu H."/>
            <person name="Zhu Q."/>
            <person name="Hu C."/>
        </authorList>
    </citation>
    <scope>NUCLEOTIDE SEQUENCE [LARGE SCALE GENOMIC DNA]</scope>
    <source>
        <strain evidence="5 7">HEB18</strain>
    </source>
</reference>
<dbReference type="Proteomes" id="UP000247152">
    <property type="component" value="Unassembled WGS sequence"/>
</dbReference>
<dbReference type="EMBL" id="QHJG01000046">
    <property type="protein sequence ID" value="PWY54074.1"/>
    <property type="molecule type" value="Genomic_DNA"/>
</dbReference>
<dbReference type="InterPro" id="IPR044068">
    <property type="entry name" value="CB"/>
</dbReference>
<dbReference type="InterPro" id="IPR004107">
    <property type="entry name" value="Integrase_SAM-like_N"/>
</dbReference>
<reference evidence="6 8" key="2">
    <citation type="submission" date="2018-12" db="EMBL/GenBank/DDBJ databases">
        <title>Legionella sp,whole genome shotgun sequence.</title>
        <authorList>
            <person name="Wu H."/>
        </authorList>
    </citation>
    <scope>NUCLEOTIDE SEQUENCE [LARGE SCALE GENOMIC DNA]</scope>
    <source>
        <strain evidence="6">Km489</strain>
        <strain evidence="8">km489</strain>
    </source>
</reference>
<evidence type="ECO:0000256" key="1">
    <source>
        <dbReference type="ARBA" id="ARBA00022908"/>
    </source>
</evidence>
<evidence type="ECO:0000313" key="5">
    <source>
        <dbReference type="EMBL" id="PWY54074.1"/>
    </source>
</evidence>
<dbReference type="InterPro" id="IPR010998">
    <property type="entry name" value="Integrase_recombinase_N"/>
</dbReference>
<dbReference type="SUPFAM" id="SSF56349">
    <property type="entry name" value="DNA breaking-rejoining enzymes"/>
    <property type="match status" value="1"/>
</dbReference>
<feature type="domain" description="Core-binding (CB)" evidence="4">
    <location>
        <begin position="29"/>
        <end position="120"/>
    </location>
</feature>
<dbReference type="OrthoDB" id="9803188at2"/>
<organism evidence="5 7">
    <name type="scientific">Legionella qingyii</name>
    <dbReference type="NCBI Taxonomy" id="2184757"/>
    <lineage>
        <taxon>Bacteria</taxon>
        <taxon>Pseudomonadati</taxon>
        <taxon>Pseudomonadota</taxon>
        <taxon>Gammaproteobacteria</taxon>
        <taxon>Legionellales</taxon>
        <taxon>Legionellaceae</taxon>
        <taxon>Legionella</taxon>
    </lineage>
</organism>